<keyword evidence="1" id="KW-0677">Repeat</keyword>
<dbReference type="InterPro" id="IPR001119">
    <property type="entry name" value="SLH_dom"/>
</dbReference>
<protein>
    <recommendedName>
        <fullName evidence="3">SLH domain-containing protein</fullName>
    </recommendedName>
</protein>
<evidence type="ECO:0000259" key="3">
    <source>
        <dbReference type="PROSITE" id="PS51272"/>
    </source>
</evidence>
<dbReference type="AlphaFoldDB" id="A0A845KZM0"/>
<sequence>MGKKIGSICLALFLALSAVIPTIAGAATLPGEMEGVSNYQSLILNGAFSDAKGHWGEEHLFLAGAHGLLVPDGERRIRPDDPLSKRDALLGIAQMAGWMPEIQKSGSGAAQGDPWTHWGRRILDVAASKGLFTVAGQQQSRPRPITGNWDDPITREEMAVWTAKAAQLVPRQNDAANTLNFADWNQLNVNSVPYMEAALREGLVGGKSENGQLYLRPRETLKRVDGAVMLTQGLTKSLENRGQPVISVNVSDIDQTGTGPGDPVSSRIHLVGPAGEKTALLIRGADEENPWGKGIAVWKKGPTDATALEPGDQGELYTLPAEGGVSAYLLRVFADSSAIEGTLVDLDTANNRLTLLDPWGKRRHAELAPGAQVWVNGEERRIELIPRGAYVQGKASGNRITVLYAHLPVAEPGAIPPESKVRQGRITAVESKGLRIVDEQGKEAYYSFAPGVAVRQGRELAGLDDLTIGDPVTLRFNDYQGTEVAVIEIPVQNRKAEGVYRGTVTYINPIAQTATIRSVSRYDAGIWTDQTAQRQIRLSKMSAVIVNGRPVSKEEFQRFGRGQTVIFSAANDFDMLSATRMAVLEGTTETFNDRVSKLDVYGGSLRLQNDGSYLGLDASTIIIRNGRLVNPAQLSEGDPILAFADSSRNGYRAALIVVDKDLVPAPVGTDGLVQGTIKSMTDKGKVELYIYSRMRNNEWSGFVTDGGSIQMKPTYDTVIMDNRGVLPTRLPVADFLSQGQSGQFDDVFLYAYIQNERPLVIIMEADAPATDQAPQERTTLARIKSVNSSTKSIIFDQVRDWSDVSHRWSPNPVTLSLDVEKAAIIDNRKVSDLTRLRAGDTCYLVRDAATGEARFIFRQ</sequence>
<feature type="signal peptide" evidence="2">
    <location>
        <begin position="1"/>
        <end position="26"/>
    </location>
</feature>
<feature type="domain" description="SLH" evidence="3">
    <location>
        <begin position="106"/>
        <end position="176"/>
    </location>
</feature>
<dbReference type="EMBL" id="WXEY01000005">
    <property type="protein sequence ID" value="MZP29537.1"/>
    <property type="molecule type" value="Genomic_DNA"/>
</dbReference>
<evidence type="ECO:0000256" key="2">
    <source>
        <dbReference type="SAM" id="SignalP"/>
    </source>
</evidence>
<dbReference type="PROSITE" id="PS51272">
    <property type="entry name" value="SLH"/>
    <property type="match status" value="2"/>
</dbReference>
<comment type="caution">
    <text evidence="4">The sequence shown here is derived from an EMBL/GenBank/DDBJ whole genome shotgun (WGS) entry which is preliminary data.</text>
</comment>
<feature type="chain" id="PRO_5032583706" description="SLH domain-containing protein" evidence="2">
    <location>
        <begin position="27"/>
        <end position="859"/>
    </location>
</feature>
<reference evidence="4 5" key="1">
    <citation type="submission" date="2020-01" db="EMBL/GenBank/DDBJ databases">
        <title>Whole-genome sequence of Heliobacterium undosum DSM 13378.</title>
        <authorList>
            <person name="Kyndt J.A."/>
            <person name="Meyer T.E."/>
        </authorList>
    </citation>
    <scope>NUCLEOTIDE SEQUENCE [LARGE SCALE GENOMIC DNA]</scope>
    <source>
        <strain evidence="4 5">DSM 13378</strain>
    </source>
</reference>
<keyword evidence="2" id="KW-0732">Signal</keyword>
<evidence type="ECO:0000313" key="5">
    <source>
        <dbReference type="Proteomes" id="UP000463470"/>
    </source>
</evidence>
<evidence type="ECO:0000256" key="1">
    <source>
        <dbReference type="ARBA" id="ARBA00022737"/>
    </source>
</evidence>
<dbReference type="RefSeq" id="WP_161257161.1">
    <property type="nucleotide sequence ID" value="NZ_WXEY01000005.1"/>
</dbReference>
<evidence type="ECO:0000313" key="4">
    <source>
        <dbReference type="EMBL" id="MZP29537.1"/>
    </source>
</evidence>
<accession>A0A845KZM0</accession>
<gene>
    <name evidence="4" type="ORF">GTO91_07430</name>
</gene>
<feature type="domain" description="SLH" evidence="3">
    <location>
        <begin position="178"/>
        <end position="244"/>
    </location>
</feature>
<name>A0A845KZM0_9FIRM</name>
<proteinExistence type="predicted"/>
<organism evidence="4 5">
    <name type="scientific">Heliomicrobium undosum</name>
    <dbReference type="NCBI Taxonomy" id="121734"/>
    <lineage>
        <taxon>Bacteria</taxon>
        <taxon>Bacillati</taxon>
        <taxon>Bacillota</taxon>
        <taxon>Clostridia</taxon>
        <taxon>Eubacteriales</taxon>
        <taxon>Heliobacteriaceae</taxon>
        <taxon>Heliomicrobium</taxon>
    </lineage>
</organism>
<dbReference type="Proteomes" id="UP000463470">
    <property type="component" value="Unassembled WGS sequence"/>
</dbReference>
<dbReference type="OrthoDB" id="1703838at2"/>
<keyword evidence="5" id="KW-1185">Reference proteome</keyword>